<reference evidence="1" key="1">
    <citation type="submission" date="2022-04" db="EMBL/GenBank/DDBJ databases">
        <title>Jade perch genome.</title>
        <authorList>
            <person name="Chao B."/>
        </authorList>
    </citation>
    <scope>NUCLEOTIDE SEQUENCE</scope>
    <source>
        <strain evidence="1">CB-2022</strain>
    </source>
</reference>
<protein>
    <submittedName>
        <fullName evidence="1">Uncharacterized protein</fullName>
    </submittedName>
</protein>
<evidence type="ECO:0000313" key="2">
    <source>
        <dbReference type="Proteomes" id="UP000831701"/>
    </source>
</evidence>
<evidence type="ECO:0000313" key="1">
    <source>
        <dbReference type="EMBL" id="KAI3359272.1"/>
    </source>
</evidence>
<organism evidence="1 2">
    <name type="scientific">Scortum barcoo</name>
    <name type="common">barcoo grunter</name>
    <dbReference type="NCBI Taxonomy" id="214431"/>
    <lineage>
        <taxon>Eukaryota</taxon>
        <taxon>Metazoa</taxon>
        <taxon>Chordata</taxon>
        <taxon>Craniata</taxon>
        <taxon>Vertebrata</taxon>
        <taxon>Euteleostomi</taxon>
        <taxon>Actinopterygii</taxon>
        <taxon>Neopterygii</taxon>
        <taxon>Teleostei</taxon>
        <taxon>Neoteleostei</taxon>
        <taxon>Acanthomorphata</taxon>
        <taxon>Eupercaria</taxon>
        <taxon>Centrarchiformes</taxon>
        <taxon>Terapontoidei</taxon>
        <taxon>Terapontidae</taxon>
        <taxon>Scortum</taxon>
    </lineage>
</organism>
<dbReference type="Proteomes" id="UP000831701">
    <property type="component" value="Chromosome 17"/>
</dbReference>
<keyword evidence="2" id="KW-1185">Reference proteome</keyword>
<comment type="caution">
    <text evidence="1">The sequence shown here is derived from an EMBL/GenBank/DDBJ whole genome shotgun (WGS) entry which is preliminary data.</text>
</comment>
<gene>
    <name evidence="1" type="ORF">L3Q82_002789</name>
</gene>
<proteinExistence type="predicted"/>
<name>A0ACB8VWH3_9TELE</name>
<accession>A0ACB8VWH3</accession>
<sequence length="329" mass="37185">MDLKWKTKECKASYRRKMEDHLQQNNARESPKTSHPKEPNHFRPVALTSHLMKTLERHRSSRHLRPLEHSKEGSTIFVSLNSRNCIIYNQTTSRGPTVFPLMQCGSGAADTVTLGCLATGFTPPSLTYAWTKSGTALPDFIQYPAVQKDDSYTGVSGCREADVDVKITGPKMEDLFLKQRPVIVCEVKGVGSFSLPLEIEYDEWNQGVKFNCIVEHSEWIEPLKTLYERNIEPRIVSPNISLYPVWEGDFGASAVRLICTISGFFPDSLSVNWQQNDQDINIPRIDTKLRSVDEAGKTFSLSSEIEPNLKQWTDGSSFTCKSIHKRQGI</sequence>
<dbReference type="EMBL" id="CM041547">
    <property type="protein sequence ID" value="KAI3359272.1"/>
    <property type="molecule type" value="Genomic_DNA"/>
</dbReference>